<dbReference type="InterPro" id="IPR003945">
    <property type="entry name" value="NU5C-like"/>
</dbReference>
<feature type="transmembrane region" description="Helical" evidence="7">
    <location>
        <begin position="40"/>
        <end position="58"/>
    </location>
</feature>
<dbReference type="OrthoDB" id="9807568at2"/>
<keyword evidence="11" id="KW-1185">Reference proteome</keyword>
<evidence type="ECO:0000259" key="9">
    <source>
        <dbReference type="Pfam" id="PF00662"/>
    </source>
</evidence>
<feature type="domain" description="NADH-Ubiquinone oxidoreductase (complex I) chain 5 N-terminal" evidence="9">
    <location>
        <begin position="73"/>
        <end position="123"/>
    </location>
</feature>
<feature type="transmembrane region" description="Helical" evidence="7">
    <location>
        <begin position="122"/>
        <end position="148"/>
    </location>
</feature>
<dbReference type="Gene3D" id="1.20.5.2700">
    <property type="match status" value="1"/>
</dbReference>
<feature type="transmembrane region" description="Helical" evidence="7">
    <location>
        <begin position="87"/>
        <end position="110"/>
    </location>
</feature>
<comment type="subcellular location">
    <subcellularLocation>
        <location evidence="1">Endomembrane system</location>
        <topology evidence="1">Multi-pass membrane protein</topology>
    </subcellularLocation>
    <subcellularLocation>
        <location evidence="6">Membrane</location>
        <topology evidence="6">Multi-pass membrane protein</topology>
    </subcellularLocation>
</comment>
<dbReference type="RefSeq" id="WP_096668059.1">
    <property type="nucleotide sequence ID" value="NZ_AP018316.1"/>
</dbReference>
<evidence type="ECO:0000313" key="10">
    <source>
        <dbReference type="EMBL" id="BAZ86527.1"/>
    </source>
</evidence>
<feature type="transmembrane region" description="Helical" evidence="7">
    <location>
        <begin position="185"/>
        <end position="203"/>
    </location>
</feature>
<feature type="transmembrane region" description="Helical" evidence="7">
    <location>
        <begin position="486"/>
        <end position="510"/>
    </location>
</feature>
<feature type="transmembrane region" description="Helical" evidence="7">
    <location>
        <begin position="590"/>
        <end position="613"/>
    </location>
</feature>
<dbReference type="GO" id="GO:0042773">
    <property type="term" value="P:ATP synthesis coupled electron transport"/>
    <property type="evidence" value="ECO:0007669"/>
    <property type="project" value="InterPro"/>
</dbReference>
<dbReference type="PRINTS" id="PR01435">
    <property type="entry name" value="NPOXDRDTASE5"/>
</dbReference>
<dbReference type="GO" id="GO:0012505">
    <property type="term" value="C:endomembrane system"/>
    <property type="evidence" value="ECO:0007669"/>
    <property type="project" value="UniProtKB-SubCell"/>
</dbReference>
<dbReference type="Proteomes" id="UP000218702">
    <property type="component" value="Chromosome"/>
</dbReference>
<comment type="function">
    <text evidence="5">NDH-1 shuttles electrons from NAD(P)H, via FMN and iron-sulfur (Fe-S) centers, to quinones in the respiratory chain. The immediate electron acceptor for the enzyme in this species is believed to be plastoquinone. Couples the redox reaction to proton translocation (for every two electrons transferred, four hydrogen ions are translocated across the cytoplasmic membrane), and thus conserves the redox energy in a proton gradient.</text>
</comment>
<dbReference type="NCBIfam" id="NF005633">
    <property type="entry name" value="PRK07390.1"/>
    <property type="match status" value="1"/>
</dbReference>
<dbReference type="PRINTS" id="PR01434">
    <property type="entry name" value="NADHDHGNASE5"/>
</dbReference>
<keyword evidence="4 7" id="KW-0472">Membrane</keyword>
<dbReference type="PANTHER" id="PTHR42829">
    <property type="entry name" value="NADH-UBIQUINONE OXIDOREDUCTASE CHAIN 5"/>
    <property type="match status" value="1"/>
</dbReference>
<evidence type="ECO:0000256" key="2">
    <source>
        <dbReference type="ARBA" id="ARBA00022692"/>
    </source>
</evidence>
<evidence type="ECO:0000313" key="11">
    <source>
        <dbReference type="Proteomes" id="UP000218702"/>
    </source>
</evidence>
<dbReference type="Pfam" id="PF00361">
    <property type="entry name" value="Proton_antipo_M"/>
    <property type="match status" value="1"/>
</dbReference>
<name>A0A1Z4V4X2_9CYAN</name>
<evidence type="ECO:0000256" key="3">
    <source>
        <dbReference type="ARBA" id="ARBA00022989"/>
    </source>
</evidence>
<evidence type="ECO:0000256" key="7">
    <source>
        <dbReference type="SAM" id="Phobius"/>
    </source>
</evidence>
<dbReference type="PANTHER" id="PTHR42829:SF2">
    <property type="entry name" value="NADH-UBIQUINONE OXIDOREDUCTASE CHAIN 5"/>
    <property type="match status" value="1"/>
</dbReference>
<evidence type="ECO:0000256" key="4">
    <source>
        <dbReference type="ARBA" id="ARBA00023136"/>
    </source>
</evidence>
<proteinExistence type="predicted"/>
<feature type="transmembrane region" description="Helical" evidence="7">
    <location>
        <begin position="282"/>
        <end position="306"/>
    </location>
</feature>
<dbReference type="KEGG" id="dcm:NIES806_27400"/>
<keyword evidence="3 7" id="KW-1133">Transmembrane helix</keyword>
<dbReference type="GO" id="GO:0008137">
    <property type="term" value="F:NADH dehydrogenase (ubiquinone) activity"/>
    <property type="evidence" value="ECO:0007669"/>
    <property type="project" value="InterPro"/>
</dbReference>
<feature type="transmembrane region" description="Helical" evidence="7">
    <location>
        <begin position="452"/>
        <end position="474"/>
    </location>
</feature>
<dbReference type="EMBL" id="AP018316">
    <property type="protein sequence ID" value="BAZ86527.1"/>
    <property type="molecule type" value="Genomic_DNA"/>
</dbReference>
<dbReference type="InterPro" id="IPR001750">
    <property type="entry name" value="ND/Mrp_TM"/>
</dbReference>
<feature type="transmembrane region" description="Helical" evidence="7">
    <location>
        <begin position="6"/>
        <end position="28"/>
    </location>
</feature>
<dbReference type="GO" id="GO:0016020">
    <property type="term" value="C:membrane"/>
    <property type="evidence" value="ECO:0007669"/>
    <property type="project" value="UniProtKB-SubCell"/>
</dbReference>
<reference evidence="10 11" key="1">
    <citation type="submission" date="2017-06" db="EMBL/GenBank/DDBJ databases">
        <title>Genome sequencing of cyanobaciteial culture collection at National Institute for Environmental Studies (NIES).</title>
        <authorList>
            <person name="Hirose Y."/>
            <person name="Shimura Y."/>
            <person name="Fujisawa T."/>
            <person name="Nakamura Y."/>
            <person name="Kawachi M."/>
        </authorList>
    </citation>
    <scope>NUCLEOTIDE SEQUENCE [LARGE SCALE GENOMIC DNA]</scope>
    <source>
        <strain evidence="10 11">NIES-806</strain>
    </source>
</reference>
<dbReference type="InterPro" id="IPR010217">
    <property type="entry name" value="NU5C2"/>
</dbReference>
<evidence type="ECO:0000256" key="6">
    <source>
        <dbReference type="RuleBase" id="RU000320"/>
    </source>
</evidence>
<gene>
    <name evidence="10" type="primary">ndhF</name>
    <name evidence="10" type="ORF">NIES806_27400</name>
</gene>
<dbReference type="NCBIfam" id="TIGR01960">
    <property type="entry name" value="ndhF3_CO2"/>
    <property type="match status" value="1"/>
</dbReference>
<feature type="transmembrane region" description="Helical" evidence="7">
    <location>
        <begin position="560"/>
        <end position="578"/>
    </location>
</feature>
<feature type="transmembrane region" description="Helical" evidence="7">
    <location>
        <begin position="411"/>
        <end position="431"/>
    </location>
</feature>
<dbReference type="GO" id="GO:0015990">
    <property type="term" value="P:electron transport coupled proton transport"/>
    <property type="evidence" value="ECO:0007669"/>
    <property type="project" value="TreeGrafter"/>
</dbReference>
<sequence length="618" mass="67471">MNEFLFLTSWFVPLYSLLGAILTLPWSIGIIQRTGPRPAAYLNLLTTILGFVHSLLVFKDIWNREQENLVITWFQAADFQLSFALEISVVSVGATVLITGLSLLAQIYALGYMEKDWSLARFFGLVGFFEAALSGLAISDSLFLSYALLEVLTLSTYLLVGFWYAQPLVVTAARDAFLTKRVGDLLLLMAVVTLSTLAGSLNFSDLYEWAQTADLNPVTATLLCLGLIAGPAGKCAQFPLHLWLDEAMEGPNPASVMRNSLVVGGGAYFLYKVQPLLSLSPIALNTLVVVGVMTAVGATLVSLAQIDIKRSLSHSTSAYMGLVFLAVGLEQGGVALMLLLSHAIAKALLFMSSGSVIYTTQTQDLTEMGGLWSKMPATTTAFIVGSAGMVTLLPLGSFWAMIAWADGLVKISPWVIVVLILVNGLTALNLTRVFRLVFWGRPQPKTRRAPEVGWPMALPMVTLTILTLLLPLMLQQWYLLPSWESLDWYVVGSLVASTIAGVTIGATIYLHKAWSRSRILVWRVIQDLLGYDFYIDRIYRLTIVSAVALLSRISAWSDRFLVDGLVNLVGFAAIFSGQSLKYSISGQSQGYMLTILVVISLLGFLISLSLGLFTKLPF</sequence>
<accession>A0A1Z4V4X2</accession>
<feature type="transmembrane region" description="Helical" evidence="7">
    <location>
        <begin position="154"/>
        <end position="173"/>
    </location>
</feature>
<keyword evidence="2 6" id="KW-0812">Transmembrane</keyword>
<feature type="domain" description="NADH:quinone oxidoreductase/Mrp antiporter transmembrane" evidence="8">
    <location>
        <begin position="139"/>
        <end position="422"/>
    </location>
</feature>
<evidence type="ECO:0000259" key="8">
    <source>
        <dbReference type="Pfam" id="PF00361"/>
    </source>
</evidence>
<dbReference type="GO" id="GO:0003954">
    <property type="term" value="F:NADH dehydrogenase activity"/>
    <property type="evidence" value="ECO:0007669"/>
    <property type="project" value="TreeGrafter"/>
</dbReference>
<feature type="transmembrane region" description="Helical" evidence="7">
    <location>
        <begin position="381"/>
        <end position="405"/>
    </location>
</feature>
<evidence type="ECO:0000256" key="1">
    <source>
        <dbReference type="ARBA" id="ARBA00004127"/>
    </source>
</evidence>
<evidence type="ECO:0000256" key="5">
    <source>
        <dbReference type="ARBA" id="ARBA00025624"/>
    </source>
</evidence>
<dbReference type="InterPro" id="IPR001516">
    <property type="entry name" value="Proton_antipo_N"/>
</dbReference>
<organism evidence="10 11">
    <name type="scientific">Dolichospermum compactum NIES-806</name>
    <dbReference type="NCBI Taxonomy" id="1973481"/>
    <lineage>
        <taxon>Bacteria</taxon>
        <taxon>Bacillati</taxon>
        <taxon>Cyanobacteriota</taxon>
        <taxon>Cyanophyceae</taxon>
        <taxon>Nostocales</taxon>
        <taxon>Aphanizomenonaceae</taxon>
        <taxon>Dolichospermum</taxon>
        <taxon>Dolichospermum compactum</taxon>
    </lineage>
</organism>
<protein>
    <submittedName>
        <fullName evidence="10">NADH dehydrogenase subunit 5</fullName>
    </submittedName>
</protein>
<dbReference type="AlphaFoldDB" id="A0A1Z4V4X2"/>
<feature type="transmembrane region" description="Helical" evidence="7">
    <location>
        <begin position="343"/>
        <end position="360"/>
    </location>
</feature>
<dbReference type="Pfam" id="PF00662">
    <property type="entry name" value="Proton_antipo_N"/>
    <property type="match status" value="1"/>
</dbReference>